<gene>
    <name evidence="1" type="ORF">LX13_001816</name>
</gene>
<accession>A0ABT1HDJ0</accession>
<evidence type="ECO:0000313" key="1">
    <source>
        <dbReference type="EMBL" id="MCP2175997.1"/>
    </source>
</evidence>
<dbReference type="EMBL" id="JAMTCJ010000002">
    <property type="protein sequence ID" value="MCP2175997.1"/>
    <property type="molecule type" value="Genomic_DNA"/>
</dbReference>
<dbReference type="SUPFAM" id="SSF53474">
    <property type="entry name" value="alpha/beta-Hydrolases"/>
    <property type="match status" value="1"/>
</dbReference>
<evidence type="ECO:0000313" key="2">
    <source>
        <dbReference type="Proteomes" id="UP001206895"/>
    </source>
</evidence>
<keyword evidence="2" id="KW-1185">Reference proteome</keyword>
<dbReference type="Gene3D" id="1.10.260.130">
    <property type="match status" value="1"/>
</dbReference>
<protein>
    <submittedName>
        <fullName evidence="1">Secretory lipase</fullName>
    </submittedName>
</protein>
<dbReference type="Pfam" id="PF03583">
    <property type="entry name" value="LIP"/>
    <property type="match status" value="1"/>
</dbReference>
<organism evidence="1 2">
    <name type="scientific">Williamsia maris</name>
    <dbReference type="NCBI Taxonomy" id="72806"/>
    <lineage>
        <taxon>Bacteria</taxon>
        <taxon>Bacillati</taxon>
        <taxon>Actinomycetota</taxon>
        <taxon>Actinomycetes</taxon>
        <taxon>Mycobacteriales</taxon>
        <taxon>Nocardiaceae</taxon>
        <taxon>Williamsia</taxon>
    </lineage>
</organism>
<name>A0ABT1HDJ0_9NOCA</name>
<proteinExistence type="predicted"/>
<dbReference type="InterPro" id="IPR029058">
    <property type="entry name" value="AB_hydrolase_fold"/>
</dbReference>
<dbReference type="PIRSF" id="PIRSF029171">
    <property type="entry name" value="Esterase_LipA"/>
    <property type="match status" value="1"/>
</dbReference>
<sequence>MSYGECVKSHLRAIAVAVACVIGSGTLTSVTVPTASAATSFYTPPANFDTAPGSIIKSRSTPIFLQIPADPRPFPGKGTTVMYTSKLQDGTPAAVTGTYIEPFAPWRGRGARPTIVMAPGTIGQGDQCAPSKLVGFPVSVDTKNLTLGSNYESLFANLLLYQGYRVLMTDYIGLGTPGVHTYVNRIEEGHAVLDGARAALNYGKLPADSPVGFWGYSQGGGATASAAEMASSYAPELNIKATYAGAPPADLQKVLKAVDGSSITGVIGYTVNGLVARYPELGPLIQKEASPAGKAALKKLATSCIGDTAFRYGFHRTSEWTTSRKSLFEISQKYPQIQKALAEQLIGKSKPNAPVLVDTGINDDIIPHGQVLEMVRSWRAQGANVRVINDGTPPIFPSLAVNHALPYVFSTVPVYNFFYDRFNAPN</sequence>
<dbReference type="InterPro" id="IPR005152">
    <property type="entry name" value="Lipase_secreted"/>
</dbReference>
<dbReference type="PANTHER" id="PTHR34853">
    <property type="match status" value="1"/>
</dbReference>
<comment type="caution">
    <text evidence="1">The sequence shown here is derived from an EMBL/GenBank/DDBJ whole genome shotgun (WGS) entry which is preliminary data.</text>
</comment>
<reference evidence="1 2" key="1">
    <citation type="submission" date="2022-06" db="EMBL/GenBank/DDBJ databases">
        <title>Genomic Encyclopedia of Archaeal and Bacterial Type Strains, Phase II (KMG-II): from individual species to whole genera.</title>
        <authorList>
            <person name="Goeker M."/>
        </authorList>
    </citation>
    <scope>NUCLEOTIDE SEQUENCE [LARGE SCALE GENOMIC DNA]</scope>
    <source>
        <strain evidence="1 2">DSM 44693</strain>
    </source>
</reference>
<dbReference type="Proteomes" id="UP001206895">
    <property type="component" value="Unassembled WGS sequence"/>
</dbReference>
<dbReference type="PANTHER" id="PTHR34853:SF1">
    <property type="entry name" value="LIPASE 5"/>
    <property type="match status" value="1"/>
</dbReference>
<dbReference type="Gene3D" id="3.40.50.1820">
    <property type="entry name" value="alpha/beta hydrolase"/>
    <property type="match status" value="1"/>
</dbReference>